<dbReference type="Pfam" id="PF26215">
    <property type="entry name" value="HTH_animal"/>
    <property type="match status" value="1"/>
</dbReference>
<feature type="domain" description="Reverse transcriptase" evidence="2">
    <location>
        <begin position="102"/>
        <end position="350"/>
    </location>
</feature>
<organism evidence="3 4">
    <name type="scientific">Neogobius melanostomus</name>
    <name type="common">round goby</name>
    <dbReference type="NCBI Taxonomy" id="47308"/>
    <lineage>
        <taxon>Eukaryota</taxon>
        <taxon>Metazoa</taxon>
        <taxon>Chordata</taxon>
        <taxon>Craniata</taxon>
        <taxon>Vertebrata</taxon>
        <taxon>Euteleostomi</taxon>
        <taxon>Actinopterygii</taxon>
        <taxon>Neopterygii</taxon>
        <taxon>Teleostei</taxon>
        <taxon>Neoteleostei</taxon>
        <taxon>Acanthomorphata</taxon>
        <taxon>Gobiaria</taxon>
        <taxon>Gobiiformes</taxon>
        <taxon>Gobioidei</taxon>
        <taxon>Gobiidae</taxon>
        <taxon>Benthophilinae</taxon>
        <taxon>Neogobiini</taxon>
        <taxon>Neogobius</taxon>
    </lineage>
</organism>
<dbReference type="InterPro" id="IPR058912">
    <property type="entry name" value="HTH_animal"/>
</dbReference>
<dbReference type="Ensembl" id="ENSNMLT00000043208.1">
    <property type="protein sequence ID" value="ENSNMLP00000038819.1"/>
    <property type="gene ID" value="ENSNMLG00000023939.1"/>
</dbReference>
<keyword evidence="1" id="KW-0472">Membrane</keyword>
<dbReference type="Proteomes" id="UP000694523">
    <property type="component" value="Unplaced"/>
</dbReference>
<accession>A0A8C6UMS7</accession>
<name>A0A8C6UMS7_9GOBI</name>
<evidence type="ECO:0000313" key="3">
    <source>
        <dbReference type="Ensembl" id="ENSNMLP00000038819.1"/>
    </source>
</evidence>
<dbReference type="PROSITE" id="PS50878">
    <property type="entry name" value="RT_POL"/>
    <property type="match status" value="1"/>
</dbReference>
<dbReference type="PANTHER" id="PTHR21301:SF10">
    <property type="entry name" value="REVERSE TRANSCRIPTASE DOMAIN-CONTAINING PROTEIN"/>
    <property type="match status" value="1"/>
</dbReference>
<proteinExistence type="predicted"/>
<dbReference type="AlphaFoldDB" id="A0A8C6UMS7"/>
<keyword evidence="1" id="KW-0812">Transmembrane</keyword>
<feature type="transmembrane region" description="Helical" evidence="1">
    <location>
        <begin position="12"/>
        <end position="31"/>
    </location>
</feature>
<reference evidence="3" key="2">
    <citation type="submission" date="2025-09" db="UniProtKB">
        <authorList>
            <consortium name="Ensembl"/>
        </authorList>
    </citation>
    <scope>IDENTIFICATION</scope>
</reference>
<protein>
    <recommendedName>
        <fullName evidence="2">Reverse transcriptase domain-containing protein</fullName>
    </recommendedName>
</protein>
<keyword evidence="4" id="KW-1185">Reference proteome</keyword>
<evidence type="ECO:0000313" key="4">
    <source>
        <dbReference type="Proteomes" id="UP000694523"/>
    </source>
</evidence>
<evidence type="ECO:0000259" key="2">
    <source>
        <dbReference type="PROSITE" id="PS50878"/>
    </source>
</evidence>
<dbReference type="PANTHER" id="PTHR21301">
    <property type="entry name" value="REVERSE TRANSCRIPTASE"/>
    <property type="match status" value="1"/>
</dbReference>
<reference evidence="3" key="1">
    <citation type="submission" date="2025-08" db="UniProtKB">
        <authorList>
            <consortium name="Ensembl"/>
        </authorList>
    </citation>
    <scope>IDENTIFICATION</scope>
</reference>
<keyword evidence="1" id="KW-1133">Transmembrane helix</keyword>
<evidence type="ECO:0000256" key="1">
    <source>
        <dbReference type="SAM" id="Phobius"/>
    </source>
</evidence>
<dbReference type="InterPro" id="IPR000477">
    <property type="entry name" value="RT_dom"/>
</dbReference>
<sequence length="425" mass="49877">MDFIKYRVHEKSAGLYCSHTTICISVLIWLMELMNDKNIVIKPADKGGGICIQDADKYREEILLQLADTRFYRKLTQDPTVSFQKKLLSYLEDAKINNWISESDFDFLYCKFPVCPVMYTLPKIHKSLTDPPGRPIVAQTDSLWSPLSTFVDYFIKPYVQTLPAYVKDSTDFIEKCSSIINLTEDTFLLTLDISSLYTHIPHEGGLEALRFYLQDRSDESYHPNQLIDLAEFVMKYNYFTFESDFYLQTSGTSMGTVCAPNYANLYVGFFENRFVFNPIHNKYYPNIMKWFRYIDIFCMFKGSLKDLEGFLTLLNQFDPNLTFTAQWSREKVCFLDMWVKRNHDTVITSLYRKETDKNTLLLASSFHPVSLKKGLPMSQFLRLRRICHSTEDFINQATDMKMRFEQRGYPKNWIDDAYLRALNKT</sequence>